<dbReference type="EMBL" id="JAAKGT010000016">
    <property type="protein sequence ID" value="NGM52335.1"/>
    <property type="molecule type" value="Genomic_DNA"/>
</dbReference>
<dbReference type="AlphaFoldDB" id="A0A6G4R4C0"/>
<reference evidence="1" key="1">
    <citation type="submission" date="2020-02" db="EMBL/GenBank/DDBJ databases">
        <authorList>
            <person name="Gao J."/>
            <person name="Sun J."/>
        </authorList>
    </citation>
    <scope>NUCLEOTIDE SEQUENCE</scope>
    <source>
        <strain evidence="1">602-2</strain>
    </source>
</reference>
<organism evidence="1">
    <name type="scientific">Caulobacter sp. 602-2</name>
    <dbReference type="NCBI Taxonomy" id="2710887"/>
    <lineage>
        <taxon>Bacteria</taxon>
        <taxon>Pseudomonadati</taxon>
        <taxon>Pseudomonadota</taxon>
        <taxon>Alphaproteobacteria</taxon>
        <taxon>Caulobacterales</taxon>
        <taxon>Caulobacteraceae</taxon>
        <taxon>Caulobacter</taxon>
    </lineage>
</organism>
<protein>
    <submittedName>
        <fullName evidence="1">Uncharacterized protein</fullName>
    </submittedName>
</protein>
<dbReference type="RefSeq" id="WP_165262575.1">
    <property type="nucleotide sequence ID" value="NZ_JAAKGT010000016.1"/>
</dbReference>
<proteinExistence type="predicted"/>
<gene>
    <name evidence="1" type="ORF">G5B46_22215</name>
</gene>
<sequence length="270" mass="28447">MTTGTTTDNLFADIAAISYVLSDTWVGNAQVGVWNSEISVMGKSMSVQQSHSTDVYDYFLIELVGQSSLGVNQGNRPPAGYSLNIDFITPNEPPPPVELVLSSPDTTVTTTTYTDSISYTFNGSIGFSPSGPSVSIGSSQTITNTTTSSIASLEVLNLSGVNGSAAGSWEYIIAAKSLEAQGATPLLGQVLVRRPHSSEPLRVNVEVAVYFSNKHMPAGLDWSGVSQYITGYQGDHMPPLTKGNASVGMLYTRMLDAPPLPLSVTAEAVG</sequence>
<comment type="caution">
    <text evidence="1">The sequence shown here is derived from an EMBL/GenBank/DDBJ whole genome shotgun (WGS) entry which is preliminary data.</text>
</comment>
<evidence type="ECO:0000313" key="1">
    <source>
        <dbReference type="EMBL" id="NGM52335.1"/>
    </source>
</evidence>
<accession>A0A6G4R4C0</accession>
<name>A0A6G4R4C0_9CAUL</name>